<keyword evidence="1" id="KW-0472">Membrane</keyword>
<feature type="transmembrane region" description="Helical" evidence="1">
    <location>
        <begin position="120"/>
        <end position="143"/>
    </location>
</feature>
<dbReference type="InterPro" id="IPR018710">
    <property type="entry name" value="DUF2232"/>
</dbReference>
<dbReference type="Pfam" id="PF09991">
    <property type="entry name" value="DUF2232"/>
    <property type="match status" value="1"/>
</dbReference>
<proteinExistence type="predicted"/>
<feature type="transmembrane region" description="Helical" evidence="1">
    <location>
        <begin position="268"/>
        <end position="288"/>
    </location>
</feature>
<dbReference type="AlphaFoldDB" id="A0A2M8CEM9"/>
<evidence type="ECO:0008006" key="4">
    <source>
        <dbReference type="Google" id="ProtNLM"/>
    </source>
</evidence>
<feature type="transmembrane region" description="Helical" evidence="1">
    <location>
        <begin position="30"/>
        <end position="57"/>
    </location>
</feature>
<feature type="non-terminal residue" evidence="2">
    <location>
        <position position="1"/>
    </location>
</feature>
<feature type="transmembrane region" description="Helical" evidence="1">
    <location>
        <begin position="69"/>
        <end position="88"/>
    </location>
</feature>
<reference evidence="2 3" key="1">
    <citation type="submission" date="2017-09" db="EMBL/GenBank/DDBJ databases">
        <title>Depth-based differentiation of microbial function through sediment-hosted aquifers and enrichment of novel symbionts in the deep terrestrial subsurface.</title>
        <authorList>
            <person name="Probst A.J."/>
            <person name="Ladd B."/>
            <person name="Jarett J.K."/>
            <person name="Geller-Mcgrath D.E."/>
            <person name="Sieber C.M."/>
            <person name="Emerson J.B."/>
            <person name="Anantharaman K."/>
            <person name="Thomas B.C."/>
            <person name="Malmstrom R."/>
            <person name="Stieglmeier M."/>
            <person name="Klingl A."/>
            <person name="Woyke T."/>
            <person name="Ryan C.M."/>
            <person name="Banfield J.F."/>
        </authorList>
    </citation>
    <scope>NUCLEOTIDE SEQUENCE [LARGE SCALE GENOMIC DNA]</scope>
    <source>
        <strain evidence="2">CG_4_9_14_3_um_filter_33_16</strain>
    </source>
</reference>
<sequence length="336" mass="37820">LTNSALSLKFKRRGLLLSDQIPTKSIVEGAFLAAITAVIFIISIYIPLLGTLVSFLCPLPIIILCLRHSLKFAIISTFISGILVSMLAGPWQGIMVLLGFGILGLTLGFVIKNDFSLTDIIMVGSVASLLSKGLILLIGFWFLNINPVLFDVEEIDRVITQSLNFYNGMGLSPEQFSSMKESLTQTINIVRIAFPGMIILASIFDTIINYWVARLVLKRFGYKLSNFTSFSKWRASKSFFWSYFLGVILIFLGAKYNLPLLSKIGVNIQLFFSVVFLIYGLSLTGFILERFKIKNFLKWVIYILVCFQPLLSQIATWAAMLDIWIDFRKLITAKEE</sequence>
<dbReference type="Proteomes" id="UP000228560">
    <property type="component" value="Unassembled WGS sequence"/>
</dbReference>
<evidence type="ECO:0000313" key="3">
    <source>
        <dbReference type="Proteomes" id="UP000228560"/>
    </source>
</evidence>
<dbReference type="PANTHER" id="PTHR41324">
    <property type="entry name" value="MEMBRANE PROTEIN-RELATED"/>
    <property type="match status" value="1"/>
</dbReference>
<dbReference type="PANTHER" id="PTHR41324:SF1">
    <property type="entry name" value="DUF2232 DOMAIN-CONTAINING PROTEIN"/>
    <property type="match status" value="1"/>
</dbReference>
<feature type="transmembrane region" description="Helical" evidence="1">
    <location>
        <begin position="238"/>
        <end position="256"/>
    </location>
</feature>
<comment type="caution">
    <text evidence="2">The sequence shown here is derived from an EMBL/GenBank/DDBJ whole genome shotgun (WGS) entry which is preliminary data.</text>
</comment>
<feature type="transmembrane region" description="Helical" evidence="1">
    <location>
        <begin position="300"/>
        <end position="320"/>
    </location>
</feature>
<feature type="transmembrane region" description="Helical" evidence="1">
    <location>
        <begin position="192"/>
        <end position="217"/>
    </location>
</feature>
<evidence type="ECO:0000256" key="1">
    <source>
        <dbReference type="SAM" id="Phobius"/>
    </source>
</evidence>
<accession>A0A2M8CEM9</accession>
<feature type="transmembrane region" description="Helical" evidence="1">
    <location>
        <begin position="94"/>
        <end position="111"/>
    </location>
</feature>
<name>A0A2M8CEM9_9BACT</name>
<keyword evidence="1" id="KW-0812">Transmembrane</keyword>
<gene>
    <name evidence="2" type="ORF">CO097_02220</name>
</gene>
<protein>
    <recommendedName>
        <fullName evidence="4">DUF2232 domain-containing protein</fullName>
    </recommendedName>
</protein>
<evidence type="ECO:0000313" key="2">
    <source>
        <dbReference type="EMBL" id="PJB57498.1"/>
    </source>
</evidence>
<dbReference type="EMBL" id="PFTV01000052">
    <property type="protein sequence ID" value="PJB57498.1"/>
    <property type="molecule type" value="Genomic_DNA"/>
</dbReference>
<organism evidence="2 3">
    <name type="scientific">Candidatus Infernicultor aquiphilus</name>
    <dbReference type="NCBI Taxonomy" id="1805029"/>
    <lineage>
        <taxon>Bacteria</taxon>
        <taxon>Pseudomonadati</taxon>
        <taxon>Atribacterota</taxon>
        <taxon>Candidatus Phoenicimicrobiia</taxon>
        <taxon>Candidatus Pheonicimicrobiales</taxon>
        <taxon>Candidatus Phoenicimicrobiaceae</taxon>
        <taxon>Candidatus Infernicultor</taxon>
    </lineage>
</organism>
<keyword evidence="1" id="KW-1133">Transmembrane helix</keyword>